<organism evidence="1">
    <name type="scientific">Sesamum angustifolium</name>
    <dbReference type="NCBI Taxonomy" id="2727405"/>
    <lineage>
        <taxon>Eukaryota</taxon>
        <taxon>Viridiplantae</taxon>
        <taxon>Streptophyta</taxon>
        <taxon>Embryophyta</taxon>
        <taxon>Tracheophyta</taxon>
        <taxon>Spermatophyta</taxon>
        <taxon>Magnoliopsida</taxon>
        <taxon>eudicotyledons</taxon>
        <taxon>Gunneridae</taxon>
        <taxon>Pentapetalae</taxon>
        <taxon>asterids</taxon>
        <taxon>lamiids</taxon>
        <taxon>Lamiales</taxon>
        <taxon>Pedaliaceae</taxon>
        <taxon>Sesamum</taxon>
    </lineage>
</organism>
<sequence length="75" mass="8287">MTRHIKGVGLRLPPCVPPKVVDLHGLVDEGLGGEAEALLLPVGILVYLGAQNLLHQVLRVRTPYALRQRVRPIRH</sequence>
<reference evidence="1" key="2">
    <citation type="journal article" date="2024" name="Plant">
        <title>Genomic evolution and insights into agronomic trait innovations of Sesamum species.</title>
        <authorList>
            <person name="Miao H."/>
            <person name="Wang L."/>
            <person name="Qu L."/>
            <person name="Liu H."/>
            <person name="Sun Y."/>
            <person name="Le M."/>
            <person name="Wang Q."/>
            <person name="Wei S."/>
            <person name="Zheng Y."/>
            <person name="Lin W."/>
            <person name="Duan Y."/>
            <person name="Cao H."/>
            <person name="Xiong S."/>
            <person name="Wang X."/>
            <person name="Wei L."/>
            <person name="Li C."/>
            <person name="Ma Q."/>
            <person name="Ju M."/>
            <person name="Zhao R."/>
            <person name="Li G."/>
            <person name="Mu C."/>
            <person name="Tian Q."/>
            <person name="Mei H."/>
            <person name="Zhang T."/>
            <person name="Gao T."/>
            <person name="Zhang H."/>
        </authorList>
    </citation>
    <scope>NUCLEOTIDE SEQUENCE</scope>
    <source>
        <strain evidence="1">G01</strain>
    </source>
</reference>
<dbReference type="AlphaFoldDB" id="A0AAW2NXT9"/>
<accession>A0AAW2NXT9</accession>
<gene>
    <name evidence="1" type="ORF">Sangu_1033600</name>
</gene>
<proteinExistence type="predicted"/>
<protein>
    <submittedName>
        <fullName evidence="1">Uncharacterized protein</fullName>
    </submittedName>
</protein>
<reference evidence="1" key="1">
    <citation type="submission" date="2020-06" db="EMBL/GenBank/DDBJ databases">
        <authorList>
            <person name="Li T."/>
            <person name="Hu X."/>
            <person name="Zhang T."/>
            <person name="Song X."/>
            <person name="Zhang H."/>
            <person name="Dai N."/>
            <person name="Sheng W."/>
            <person name="Hou X."/>
            <person name="Wei L."/>
        </authorList>
    </citation>
    <scope>NUCLEOTIDE SEQUENCE</scope>
    <source>
        <strain evidence="1">G01</strain>
        <tissue evidence="1">Leaf</tissue>
    </source>
</reference>
<comment type="caution">
    <text evidence="1">The sequence shown here is derived from an EMBL/GenBank/DDBJ whole genome shotgun (WGS) entry which is preliminary data.</text>
</comment>
<name>A0AAW2NXT9_9LAMI</name>
<evidence type="ECO:0000313" key="1">
    <source>
        <dbReference type="EMBL" id="KAL0348058.1"/>
    </source>
</evidence>
<dbReference type="EMBL" id="JACGWK010000006">
    <property type="protein sequence ID" value="KAL0348058.1"/>
    <property type="molecule type" value="Genomic_DNA"/>
</dbReference>